<gene>
    <name evidence="2" type="ORF">DPMN_123032</name>
</gene>
<proteinExistence type="predicted"/>
<accession>A0A9D4JSI6</accession>
<protein>
    <submittedName>
        <fullName evidence="2">Uncharacterized protein</fullName>
    </submittedName>
</protein>
<reference evidence="2" key="2">
    <citation type="submission" date="2020-11" db="EMBL/GenBank/DDBJ databases">
        <authorList>
            <person name="McCartney M.A."/>
            <person name="Auch B."/>
            <person name="Kono T."/>
            <person name="Mallez S."/>
            <person name="Becker A."/>
            <person name="Gohl D.M."/>
            <person name="Silverstein K.A.T."/>
            <person name="Koren S."/>
            <person name="Bechman K.B."/>
            <person name="Herman A."/>
            <person name="Abrahante J.E."/>
            <person name="Garbe J."/>
        </authorList>
    </citation>
    <scope>NUCLEOTIDE SEQUENCE</scope>
    <source>
        <strain evidence="2">Duluth1</strain>
        <tissue evidence="2">Whole animal</tissue>
    </source>
</reference>
<evidence type="ECO:0000313" key="3">
    <source>
        <dbReference type="Proteomes" id="UP000828390"/>
    </source>
</evidence>
<feature type="region of interest" description="Disordered" evidence="1">
    <location>
        <begin position="1"/>
        <end position="25"/>
    </location>
</feature>
<reference evidence="2" key="1">
    <citation type="journal article" date="2019" name="bioRxiv">
        <title>The Genome of the Zebra Mussel, Dreissena polymorpha: A Resource for Invasive Species Research.</title>
        <authorList>
            <person name="McCartney M.A."/>
            <person name="Auch B."/>
            <person name="Kono T."/>
            <person name="Mallez S."/>
            <person name="Zhang Y."/>
            <person name="Obille A."/>
            <person name="Becker A."/>
            <person name="Abrahante J.E."/>
            <person name="Garbe J."/>
            <person name="Badalamenti J.P."/>
            <person name="Herman A."/>
            <person name="Mangelson H."/>
            <person name="Liachko I."/>
            <person name="Sullivan S."/>
            <person name="Sone E.D."/>
            <person name="Koren S."/>
            <person name="Silverstein K.A.T."/>
            <person name="Beckman K.B."/>
            <person name="Gohl D.M."/>
        </authorList>
    </citation>
    <scope>NUCLEOTIDE SEQUENCE</scope>
    <source>
        <strain evidence="2">Duluth1</strain>
        <tissue evidence="2">Whole animal</tissue>
    </source>
</reference>
<keyword evidence="3" id="KW-1185">Reference proteome</keyword>
<dbReference type="EMBL" id="JAIWYP010000005">
    <property type="protein sequence ID" value="KAH3821269.1"/>
    <property type="molecule type" value="Genomic_DNA"/>
</dbReference>
<comment type="caution">
    <text evidence="2">The sequence shown here is derived from an EMBL/GenBank/DDBJ whole genome shotgun (WGS) entry which is preliminary data.</text>
</comment>
<dbReference type="Proteomes" id="UP000828390">
    <property type="component" value="Unassembled WGS sequence"/>
</dbReference>
<evidence type="ECO:0000256" key="1">
    <source>
        <dbReference type="SAM" id="MobiDB-lite"/>
    </source>
</evidence>
<feature type="compositionally biased region" description="Basic and acidic residues" evidence="1">
    <location>
        <begin position="16"/>
        <end position="25"/>
    </location>
</feature>
<evidence type="ECO:0000313" key="2">
    <source>
        <dbReference type="EMBL" id="KAH3821269.1"/>
    </source>
</evidence>
<organism evidence="2 3">
    <name type="scientific">Dreissena polymorpha</name>
    <name type="common">Zebra mussel</name>
    <name type="synonym">Mytilus polymorpha</name>
    <dbReference type="NCBI Taxonomy" id="45954"/>
    <lineage>
        <taxon>Eukaryota</taxon>
        <taxon>Metazoa</taxon>
        <taxon>Spiralia</taxon>
        <taxon>Lophotrochozoa</taxon>
        <taxon>Mollusca</taxon>
        <taxon>Bivalvia</taxon>
        <taxon>Autobranchia</taxon>
        <taxon>Heteroconchia</taxon>
        <taxon>Euheterodonta</taxon>
        <taxon>Imparidentia</taxon>
        <taxon>Neoheterodontei</taxon>
        <taxon>Myida</taxon>
        <taxon>Dreissenoidea</taxon>
        <taxon>Dreissenidae</taxon>
        <taxon>Dreissena</taxon>
    </lineage>
</organism>
<sequence>MPTISDLKNAPTSGNNKERDLPETKPGHLPCLKFLVSTGISPTHVLGARNDQFYKDAINEYINGIEWERDDPEQAEIERGTRYAVLLFLDLRERERERRERERERETYRRAR</sequence>
<dbReference type="AlphaFoldDB" id="A0A9D4JSI6"/>
<name>A0A9D4JSI6_DREPO</name>